<protein>
    <submittedName>
        <fullName evidence="8">Cytochrome b/b6 domain-containing protein</fullName>
    </submittedName>
</protein>
<feature type="domain" description="Cytochrome b561 bacterial/Ni-hydrogenase" evidence="7">
    <location>
        <begin position="6"/>
        <end position="181"/>
    </location>
</feature>
<evidence type="ECO:0000259" key="7">
    <source>
        <dbReference type="Pfam" id="PF01292"/>
    </source>
</evidence>
<feature type="transmembrane region" description="Helical" evidence="6">
    <location>
        <begin position="38"/>
        <end position="59"/>
    </location>
</feature>
<keyword evidence="2" id="KW-1003">Cell membrane</keyword>
<sequence>MKKVLVWDWPVRVMHWLMAILFSGLIITGNINADVMDWHFYMGYGLSAVIVARVLYGLVGSRFARFTQFIYHPIDTFKYLKTLLTGRGKHYLGHNPVGGLMVIALLIAMTIQWLTGLFNSDEVFWFGPFYNWGTDYIWEMSASLHRQLPDVLLILIALHILAVLYHEVRFKERLIGSMIHGKKPIQNSAEHQQEEGEARTPRVGVIISLLLSLAWLAWLWSIPF</sequence>
<evidence type="ECO:0000256" key="6">
    <source>
        <dbReference type="SAM" id="Phobius"/>
    </source>
</evidence>
<comment type="subcellular location">
    <subcellularLocation>
        <location evidence="1">Cell membrane</location>
        <topology evidence="1">Multi-pass membrane protein</topology>
    </subcellularLocation>
</comment>
<evidence type="ECO:0000256" key="5">
    <source>
        <dbReference type="ARBA" id="ARBA00023136"/>
    </source>
</evidence>
<evidence type="ECO:0000256" key="2">
    <source>
        <dbReference type="ARBA" id="ARBA00022475"/>
    </source>
</evidence>
<accession>A0ABW4AWB3</accession>
<keyword evidence="3 6" id="KW-0812">Transmembrane</keyword>
<proteinExistence type="predicted"/>
<dbReference type="RefSeq" id="WP_377364806.1">
    <property type="nucleotide sequence ID" value="NZ_JBHTMN010000003.1"/>
</dbReference>
<dbReference type="PANTHER" id="PTHR30485:SF2">
    <property type="entry name" value="BLL0597 PROTEIN"/>
    <property type="match status" value="1"/>
</dbReference>
<gene>
    <name evidence="8" type="ORF">ACFQ45_02030</name>
</gene>
<feature type="transmembrane region" description="Helical" evidence="6">
    <location>
        <begin position="203"/>
        <end position="222"/>
    </location>
</feature>
<organism evidence="8 9">
    <name type="scientific">Rhodanobacter aciditrophus</name>
    <dbReference type="NCBI Taxonomy" id="1623218"/>
    <lineage>
        <taxon>Bacteria</taxon>
        <taxon>Pseudomonadati</taxon>
        <taxon>Pseudomonadota</taxon>
        <taxon>Gammaproteobacteria</taxon>
        <taxon>Lysobacterales</taxon>
        <taxon>Rhodanobacteraceae</taxon>
        <taxon>Rhodanobacter</taxon>
    </lineage>
</organism>
<dbReference type="SUPFAM" id="SSF81342">
    <property type="entry name" value="Transmembrane di-heme cytochromes"/>
    <property type="match status" value="1"/>
</dbReference>
<keyword evidence="5 6" id="KW-0472">Membrane</keyword>
<name>A0ABW4AWB3_9GAMM</name>
<evidence type="ECO:0000313" key="9">
    <source>
        <dbReference type="Proteomes" id="UP001597059"/>
    </source>
</evidence>
<feature type="transmembrane region" description="Helical" evidence="6">
    <location>
        <begin position="12"/>
        <end position="32"/>
    </location>
</feature>
<feature type="transmembrane region" description="Helical" evidence="6">
    <location>
        <begin position="151"/>
        <end position="168"/>
    </location>
</feature>
<dbReference type="Proteomes" id="UP001597059">
    <property type="component" value="Unassembled WGS sequence"/>
</dbReference>
<dbReference type="InterPro" id="IPR016174">
    <property type="entry name" value="Di-haem_cyt_TM"/>
</dbReference>
<dbReference type="PANTHER" id="PTHR30485">
    <property type="entry name" value="NI/FE-HYDROGENASE 1 B-TYPE CYTOCHROME SUBUNIT"/>
    <property type="match status" value="1"/>
</dbReference>
<evidence type="ECO:0000313" key="8">
    <source>
        <dbReference type="EMBL" id="MFD1382127.1"/>
    </source>
</evidence>
<comment type="caution">
    <text evidence="8">The sequence shown here is derived from an EMBL/GenBank/DDBJ whole genome shotgun (WGS) entry which is preliminary data.</text>
</comment>
<keyword evidence="4 6" id="KW-1133">Transmembrane helix</keyword>
<dbReference type="Gene3D" id="1.20.950.20">
    <property type="entry name" value="Transmembrane di-heme cytochromes, Chain C"/>
    <property type="match status" value="1"/>
</dbReference>
<dbReference type="InterPro" id="IPR011577">
    <property type="entry name" value="Cyt_b561_bac/Ni-Hgenase"/>
</dbReference>
<dbReference type="Pfam" id="PF01292">
    <property type="entry name" value="Ni_hydr_CYTB"/>
    <property type="match status" value="1"/>
</dbReference>
<dbReference type="InterPro" id="IPR051542">
    <property type="entry name" value="Hydrogenase_cytochrome"/>
</dbReference>
<keyword evidence="9" id="KW-1185">Reference proteome</keyword>
<evidence type="ECO:0000256" key="4">
    <source>
        <dbReference type="ARBA" id="ARBA00022989"/>
    </source>
</evidence>
<feature type="transmembrane region" description="Helical" evidence="6">
    <location>
        <begin position="97"/>
        <end position="118"/>
    </location>
</feature>
<evidence type="ECO:0000256" key="3">
    <source>
        <dbReference type="ARBA" id="ARBA00022692"/>
    </source>
</evidence>
<evidence type="ECO:0000256" key="1">
    <source>
        <dbReference type="ARBA" id="ARBA00004651"/>
    </source>
</evidence>
<dbReference type="EMBL" id="JBHTMN010000003">
    <property type="protein sequence ID" value="MFD1382127.1"/>
    <property type="molecule type" value="Genomic_DNA"/>
</dbReference>
<reference evidence="9" key="1">
    <citation type="journal article" date="2019" name="Int. J. Syst. Evol. Microbiol.">
        <title>The Global Catalogue of Microorganisms (GCM) 10K type strain sequencing project: providing services to taxonomists for standard genome sequencing and annotation.</title>
        <authorList>
            <consortium name="The Broad Institute Genomics Platform"/>
            <consortium name="The Broad Institute Genome Sequencing Center for Infectious Disease"/>
            <person name="Wu L."/>
            <person name="Ma J."/>
        </authorList>
    </citation>
    <scope>NUCLEOTIDE SEQUENCE [LARGE SCALE GENOMIC DNA]</scope>
    <source>
        <strain evidence="9">JCM 30774</strain>
    </source>
</reference>